<evidence type="ECO:0000256" key="1">
    <source>
        <dbReference type="SAM" id="MobiDB-lite"/>
    </source>
</evidence>
<reference evidence="2" key="1">
    <citation type="submission" date="2020-01" db="EMBL/GenBank/DDBJ databases">
        <authorList>
            <consortium name="DOE Joint Genome Institute"/>
            <person name="Haridas S."/>
            <person name="Albert R."/>
            <person name="Binder M."/>
            <person name="Bloem J."/>
            <person name="Labutti K."/>
            <person name="Salamov A."/>
            <person name="Andreopoulos B."/>
            <person name="Baker S.E."/>
            <person name="Barry K."/>
            <person name="Bills G."/>
            <person name="Bluhm B.H."/>
            <person name="Cannon C."/>
            <person name="Castanera R."/>
            <person name="Culley D.E."/>
            <person name="Daum C."/>
            <person name="Ezra D."/>
            <person name="Gonzalez J.B."/>
            <person name="Henrissat B."/>
            <person name="Kuo A."/>
            <person name="Liang C."/>
            <person name="Lipzen A."/>
            <person name="Lutzoni F."/>
            <person name="Magnuson J."/>
            <person name="Mondo S."/>
            <person name="Nolan M."/>
            <person name="Ohm R."/>
            <person name="Pangilinan J."/>
            <person name="Park H.-J."/>
            <person name="Ramirez L."/>
            <person name="Alfaro M."/>
            <person name="Sun H."/>
            <person name="Tritt A."/>
            <person name="Yoshinaga Y."/>
            <person name="Zwiers L.-H."/>
            <person name="Turgeon B.G."/>
            <person name="Goodwin S.B."/>
            <person name="Spatafora J.W."/>
            <person name="Crous P.W."/>
            <person name="Grigoriev I.V."/>
        </authorList>
    </citation>
    <scope>NUCLEOTIDE SEQUENCE</scope>
    <source>
        <strain evidence="2">IPT5</strain>
    </source>
</reference>
<evidence type="ECO:0000313" key="3">
    <source>
        <dbReference type="Proteomes" id="UP000799423"/>
    </source>
</evidence>
<feature type="region of interest" description="Disordered" evidence="1">
    <location>
        <begin position="1"/>
        <end position="20"/>
    </location>
</feature>
<evidence type="ECO:0000313" key="2">
    <source>
        <dbReference type="EMBL" id="KAF2846692.1"/>
    </source>
</evidence>
<accession>A0A6A7AUE8</accession>
<sequence length="130" mass="15165">MPSSSKLQSIKPTNLQQTNHQVTRHHHYRLHHQQPNNTTSSIFNIMNNPPYNHPLPRPGELYLCRCHNRTPVPAGEKCPGCGFTIQEHLQHIHQRNNWQIHEGREIRDAYHQRYMSMFDGKEEQGGGGEQ</sequence>
<dbReference type="AlphaFoldDB" id="A0A6A7AUE8"/>
<dbReference type="EMBL" id="MU006332">
    <property type="protein sequence ID" value="KAF2846692.1"/>
    <property type="molecule type" value="Genomic_DNA"/>
</dbReference>
<proteinExistence type="predicted"/>
<keyword evidence="3" id="KW-1185">Reference proteome</keyword>
<gene>
    <name evidence="2" type="ORF">T440DRAFT_221845</name>
</gene>
<name>A0A6A7AUE8_9PLEO</name>
<protein>
    <submittedName>
        <fullName evidence="2">Uncharacterized protein</fullName>
    </submittedName>
</protein>
<organism evidence="2 3">
    <name type="scientific">Plenodomus tracheiphilus IPT5</name>
    <dbReference type="NCBI Taxonomy" id="1408161"/>
    <lineage>
        <taxon>Eukaryota</taxon>
        <taxon>Fungi</taxon>
        <taxon>Dikarya</taxon>
        <taxon>Ascomycota</taxon>
        <taxon>Pezizomycotina</taxon>
        <taxon>Dothideomycetes</taxon>
        <taxon>Pleosporomycetidae</taxon>
        <taxon>Pleosporales</taxon>
        <taxon>Pleosporineae</taxon>
        <taxon>Leptosphaeriaceae</taxon>
        <taxon>Plenodomus</taxon>
    </lineage>
</organism>
<dbReference type="Proteomes" id="UP000799423">
    <property type="component" value="Unassembled WGS sequence"/>
</dbReference>